<feature type="transmembrane region" description="Helical" evidence="8">
    <location>
        <begin position="256"/>
        <end position="279"/>
    </location>
</feature>
<dbReference type="Pfam" id="PF07690">
    <property type="entry name" value="MFS_1"/>
    <property type="match status" value="1"/>
</dbReference>
<accession>A0ABU5N5C5</accession>
<dbReference type="InterPro" id="IPR036259">
    <property type="entry name" value="MFS_trans_sf"/>
</dbReference>
<keyword evidence="7 8" id="KW-0472">Membrane</keyword>
<evidence type="ECO:0000256" key="4">
    <source>
        <dbReference type="ARBA" id="ARBA00022475"/>
    </source>
</evidence>
<evidence type="ECO:0000256" key="7">
    <source>
        <dbReference type="ARBA" id="ARBA00023136"/>
    </source>
</evidence>
<evidence type="ECO:0000256" key="8">
    <source>
        <dbReference type="SAM" id="Phobius"/>
    </source>
</evidence>
<name>A0ABU5N5C5_9MICO</name>
<feature type="transmembrane region" description="Helical" evidence="8">
    <location>
        <begin position="291"/>
        <end position="313"/>
    </location>
</feature>
<evidence type="ECO:0000256" key="2">
    <source>
        <dbReference type="ARBA" id="ARBA00006236"/>
    </source>
</evidence>
<dbReference type="InterPro" id="IPR004812">
    <property type="entry name" value="Efflux_drug-R_Bcr/CmlA"/>
</dbReference>
<evidence type="ECO:0000256" key="6">
    <source>
        <dbReference type="ARBA" id="ARBA00022989"/>
    </source>
</evidence>
<keyword evidence="3" id="KW-0813">Transport</keyword>
<dbReference type="InterPro" id="IPR020846">
    <property type="entry name" value="MFS_dom"/>
</dbReference>
<feature type="transmembrane region" description="Helical" evidence="8">
    <location>
        <begin position="86"/>
        <end position="106"/>
    </location>
</feature>
<evidence type="ECO:0000313" key="11">
    <source>
        <dbReference type="Proteomes" id="UP001291912"/>
    </source>
</evidence>
<feature type="transmembrane region" description="Helical" evidence="8">
    <location>
        <begin position="21"/>
        <end position="43"/>
    </location>
</feature>
<keyword evidence="6 8" id="KW-1133">Transmembrane helix</keyword>
<dbReference type="RefSeq" id="WP_194423910.1">
    <property type="nucleotide sequence ID" value="NZ_BAAAPT010000001.1"/>
</dbReference>
<feature type="transmembrane region" description="Helical" evidence="8">
    <location>
        <begin position="225"/>
        <end position="244"/>
    </location>
</feature>
<comment type="similarity">
    <text evidence="2">Belongs to the major facilitator superfamily. Bcr/CmlA family.</text>
</comment>
<dbReference type="SUPFAM" id="SSF103473">
    <property type="entry name" value="MFS general substrate transporter"/>
    <property type="match status" value="1"/>
</dbReference>
<dbReference type="Gene3D" id="1.20.1720.10">
    <property type="entry name" value="Multidrug resistance protein D"/>
    <property type="match status" value="1"/>
</dbReference>
<evidence type="ECO:0000256" key="3">
    <source>
        <dbReference type="ARBA" id="ARBA00022448"/>
    </source>
</evidence>
<protein>
    <submittedName>
        <fullName evidence="10">Multidrug effflux MFS transporter</fullName>
    </submittedName>
</protein>
<organism evidence="10 11">
    <name type="scientific">Microbacterium aquimaris</name>
    <dbReference type="NCBI Taxonomy" id="459816"/>
    <lineage>
        <taxon>Bacteria</taxon>
        <taxon>Bacillati</taxon>
        <taxon>Actinomycetota</taxon>
        <taxon>Actinomycetes</taxon>
        <taxon>Micrococcales</taxon>
        <taxon>Microbacteriaceae</taxon>
        <taxon>Microbacterium</taxon>
    </lineage>
</organism>
<dbReference type="PROSITE" id="PS50850">
    <property type="entry name" value="MFS"/>
    <property type="match status" value="1"/>
</dbReference>
<dbReference type="Proteomes" id="UP001291912">
    <property type="component" value="Unassembled WGS sequence"/>
</dbReference>
<gene>
    <name evidence="10" type="ORF">R2Q92_05425</name>
</gene>
<feature type="transmembrane region" description="Helical" evidence="8">
    <location>
        <begin position="145"/>
        <end position="170"/>
    </location>
</feature>
<sequence>MTLSSRKMIDPGSARRVGPGLLTFLAAISVLGPLSMSILLAGLPQMADTLATTEGGTQASLSACVVGLAVGQLFAGPLSDTVGRRLPLVAGLGVWTLATFACAVAPNIETMIAFRAVQGLTGGIGMALGRAVIRDLTEGEELIRQYARLGAASGVAPILSPLLGSLVMLFAPWQGVFVFLGAIGVALTAYAAFGYRESLPESRRRTPRPRELVADYRDMLRDPRFVWPCLVVAFSYAAMFSYVLSSSFIYSSAYGLTGILFSILFGINGAGFAIASNMGGRLALRFGVRRVVLSAFPVAAAACAMMAVLWWAGVREWPALAACLFVMVAALGVTMPLGVAWAMRSQPDRAGAASGVLGVTQFAIGGIVGPLVSIVNAPGPLGLALVAASSIAVASVSALGMARRH</sequence>
<proteinExistence type="inferred from homology"/>
<evidence type="ECO:0000259" key="9">
    <source>
        <dbReference type="PROSITE" id="PS50850"/>
    </source>
</evidence>
<evidence type="ECO:0000256" key="5">
    <source>
        <dbReference type="ARBA" id="ARBA00022692"/>
    </source>
</evidence>
<dbReference type="PANTHER" id="PTHR23502">
    <property type="entry name" value="MAJOR FACILITATOR SUPERFAMILY"/>
    <property type="match status" value="1"/>
</dbReference>
<dbReference type="NCBIfam" id="TIGR00710">
    <property type="entry name" value="efflux_Bcr_CflA"/>
    <property type="match status" value="1"/>
</dbReference>
<feature type="transmembrane region" description="Helical" evidence="8">
    <location>
        <begin position="319"/>
        <end position="343"/>
    </location>
</feature>
<feature type="transmembrane region" description="Helical" evidence="8">
    <location>
        <begin position="55"/>
        <end position="74"/>
    </location>
</feature>
<keyword evidence="5 8" id="KW-0812">Transmembrane</keyword>
<reference evidence="10 11" key="1">
    <citation type="submission" date="2023-10" db="EMBL/GenBank/DDBJ databases">
        <title>Microbacterium xanthum sp. nov., isolated from seaweed.</title>
        <authorList>
            <person name="Lee S.D."/>
        </authorList>
    </citation>
    <scope>NUCLEOTIDE SEQUENCE [LARGE SCALE GENOMIC DNA]</scope>
    <source>
        <strain evidence="10 11">KCTC 19124</strain>
    </source>
</reference>
<dbReference type="InterPro" id="IPR011701">
    <property type="entry name" value="MFS"/>
</dbReference>
<comment type="caution">
    <text evidence="10">The sequence shown here is derived from an EMBL/GenBank/DDBJ whole genome shotgun (WGS) entry which is preliminary data.</text>
</comment>
<dbReference type="PANTHER" id="PTHR23502:SF132">
    <property type="entry name" value="POLYAMINE TRANSPORTER 2-RELATED"/>
    <property type="match status" value="1"/>
</dbReference>
<feature type="transmembrane region" description="Helical" evidence="8">
    <location>
        <begin position="355"/>
        <end position="375"/>
    </location>
</feature>
<comment type="subcellular location">
    <subcellularLocation>
        <location evidence="1">Cell membrane</location>
        <topology evidence="1">Multi-pass membrane protein</topology>
    </subcellularLocation>
</comment>
<feature type="transmembrane region" description="Helical" evidence="8">
    <location>
        <begin position="112"/>
        <end position="133"/>
    </location>
</feature>
<feature type="domain" description="Major facilitator superfamily (MFS) profile" evidence="9">
    <location>
        <begin position="21"/>
        <end position="405"/>
    </location>
</feature>
<keyword evidence="4" id="KW-1003">Cell membrane</keyword>
<keyword evidence="11" id="KW-1185">Reference proteome</keyword>
<feature type="transmembrane region" description="Helical" evidence="8">
    <location>
        <begin position="381"/>
        <end position="402"/>
    </location>
</feature>
<dbReference type="CDD" id="cd17320">
    <property type="entry name" value="MFS_MdfA_MDR_like"/>
    <property type="match status" value="1"/>
</dbReference>
<evidence type="ECO:0000256" key="1">
    <source>
        <dbReference type="ARBA" id="ARBA00004651"/>
    </source>
</evidence>
<evidence type="ECO:0000313" key="10">
    <source>
        <dbReference type="EMBL" id="MDZ8161270.1"/>
    </source>
</evidence>
<dbReference type="EMBL" id="JAWJYN010000001">
    <property type="protein sequence ID" value="MDZ8161270.1"/>
    <property type="molecule type" value="Genomic_DNA"/>
</dbReference>
<feature type="transmembrane region" description="Helical" evidence="8">
    <location>
        <begin position="176"/>
        <end position="195"/>
    </location>
</feature>